<dbReference type="PRINTS" id="PR00344">
    <property type="entry name" value="BCTRLSENSOR"/>
</dbReference>
<dbReference type="PROSITE" id="PS50109">
    <property type="entry name" value="HIS_KIN"/>
    <property type="match status" value="1"/>
</dbReference>
<keyword evidence="9" id="KW-0902">Two-component regulatory system</keyword>
<evidence type="ECO:0000256" key="2">
    <source>
        <dbReference type="ARBA" id="ARBA00004370"/>
    </source>
</evidence>
<protein>
    <recommendedName>
        <fullName evidence="3">histidine kinase</fullName>
        <ecNumber evidence="3">2.7.13.3</ecNumber>
    </recommendedName>
</protein>
<name>A0A1H5STD5_9RHOO</name>
<evidence type="ECO:0000256" key="4">
    <source>
        <dbReference type="ARBA" id="ARBA00022553"/>
    </source>
</evidence>
<accession>A0A1H5STD5</accession>
<gene>
    <name evidence="11" type="ORF">Tchl_1116</name>
</gene>
<dbReference type="Pfam" id="PF02518">
    <property type="entry name" value="HATPase_c"/>
    <property type="match status" value="1"/>
</dbReference>
<evidence type="ECO:0000256" key="6">
    <source>
        <dbReference type="ARBA" id="ARBA00022692"/>
    </source>
</evidence>
<evidence type="ECO:0000256" key="10">
    <source>
        <dbReference type="ARBA" id="ARBA00023136"/>
    </source>
</evidence>
<dbReference type="AlphaFoldDB" id="A0A1H5STD5"/>
<dbReference type="GO" id="GO:0000160">
    <property type="term" value="P:phosphorelay signal transduction system"/>
    <property type="evidence" value="ECO:0007669"/>
    <property type="project" value="UniProtKB-KW"/>
</dbReference>
<dbReference type="InterPro" id="IPR036890">
    <property type="entry name" value="HATPase_C_sf"/>
</dbReference>
<sequence length="477" mass="49729">MSALKPVAALAGGRGSLRLRLLVGTLVWIVLAIAATGWGLGALFSRHVAQQFHVELRTHLDQLAANLVFDADGQAVLTAPLSDPRFARPYSGLYWQVDRIDGAVPAIGVLRARSLWDVALAVPADALADGEQHAHRVDGPDGAPLRMIEQVLRPAEQPQAALRLIVAADEGLIGEPVARFTRLLALGLGLLGAGLVAAALVQVRIGLRPLARLREGLAAVHEGRRRAIEGAFPSEIQPLVDEFNAVLVRNAEIVERARTQAGNLAHALKTPLTVLANAAAQPEGGQPGEPAGGGEGGALARLVAEQVGLARTQIDYHLARARAAAAAGIPGQRTPLRPALDGLLRLMAKVHAGRGLEIGPAGGADALVFRGEAQDLQEMLGNLLDNACKWAAHRVRVEARAVEGGRLEVAIDDDGPGLPPAVREAVFGRGVRADENTPGSGLGLAIVRDLARLYGGDIALETSALGGLRAVLTLPAA</sequence>
<evidence type="ECO:0000256" key="7">
    <source>
        <dbReference type="ARBA" id="ARBA00022777"/>
    </source>
</evidence>
<dbReference type="STRING" id="96773.Tchl_1116"/>
<dbReference type="Gene3D" id="3.30.565.10">
    <property type="entry name" value="Histidine kinase-like ATPase, C-terminal domain"/>
    <property type="match status" value="1"/>
</dbReference>
<dbReference type="PANTHER" id="PTHR45436:SF5">
    <property type="entry name" value="SENSOR HISTIDINE KINASE TRCS"/>
    <property type="match status" value="1"/>
</dbReference>
<keyword evidence="7 11" id="KW-0418">Kinase</keyword>
<dbReference type="EC" id="2.7.13.3" evidence="3"/>
<dbReference type="SMART" id="SM00387">
    <property type="entry name" value="HATPase_c"/>
    <property type="match status" value="1"/>
</dbReference>
<dbReference type="KEGG" id="tcl:Tchl_1116"/>
<organism evidence="11 12">
    <name type="scientific">Thauera chlorobenzoica</name>
    <dbReference type="NCBI Taxonomy" id="96773"/>
    <lineage>
        <taxon>Bacteria</taxon>
        <taxon>Pseudomonadati</taxon>
        <taxon>Pseudomonadota</taxon>
        <taxon>Betaproteobacteria</taxon>
        <taxon>Rhodocyclales</taxon>
        <taxon>Zoogloeaceae</taxon>
        <taxon>Thauera</taxon>
    </lineage>
</organism>
<dbReference type="InterPro" id="IPR004358">
    <property type="entry name" value="Sig_transdc_His_kin-like_C"/>
</dbReference>
<dbReference type="EMBL" id="CP018839">
    <property type="protein sequence ID" value="APR03975.1"/>
    <property type="molecule type" value="Genomic_DNA"/>
</dbReference>
<proteinExistence type="predicted"/>
<keyword evidence="10" id="KW-0472">Membrane</keyword>
<keyword evidence="6" id="KW-0812">Transmembrane</keyword>
<comment type="subcellular location">
    <subcellularLocation>
        <location evidence="2">Membrane</location>
    </subcellularLocation>
</comment>
<dbReference type="SUPFAM" id="SSF55874">
    <property type="entry name" value="ATPase domain of HSP90 chaperone/DNA topoisomerase II/histidine kinase"/>
    <property type="match status" value="1"/>
</dbReference>
<evidence type="ECO:0000256" key="3">
    <source>
        <dbReference type="ARBA" id="ARBA00012438"/>
    </source>
</evidence>
<keyword evidence="4" id="KW-0597">Phosphoprotein</keyword>
<keyword evidence="8" id="KW-1133">Transmembrane helix</keyword>
<dbReference type="InterPro" id="IPR003660">
    <property type="entry name" value="HAMP_dom"/>
</dbReference>
<evidence type="ECO:0000256" key="8">
    <source>
        <dbReference type="ARBA" id="ARBA00022989"/>
    </source>
</evidence>
<dbReference type="InterPro" id="IPR003594">
    <property type="entry name" value="HATPase_dom"/>
</dbReference>
<evidence type="ECO:0000256" key="5">
    <source>
        <dbReference type="ARBA" id="ARBA00022679"/>
    </source>
</evidence>
<dbReference type="OrthoDB" id="9809567at2"/>
<reference evidence="11 12" key="1">
    <citation type="submission" date="2016-12" db="EMBL/GenBank/DDBJ databases">
        <title>Complete genome sequence of Thauera chlorobenzoica, a Betaproteobacterium degrading haloaromatics anaerobically to CO2 and halides.</title>
        <authorList>
            <person name="Goris T."/>
            <person name="Mergelsberg M."/>
            <person name="Boll M."/>
        </authorList>
    </citation>
    <scope>NUCLEOTIDE SEQUENCE [LARGE SCALE GENOMIC DNA]</scope>
    <source>
        <strain evidence="11 12">3CB1</strain>
    </source>
</reference>
<evidence type="ECO:0000256" key="9">
    <source>
        <dbReference type="ARBA" id="ARBA00023012"/>
    </source>
</evidence>
<dbReference type="PANTHER" id="PTHR45436">
    <property type="entry name" value="SENSOR HISTIDINE KINASE YKOH"/>
    <property type="match status" value="1"/>
</dbReference>
<dbReference type="GO" id="GO:0004673">
    <property type="term" value="F:protein histidine kinase activity"/>
    <property type="evidence" value="ECO:0007669"/>
    <property type="project" value="UniProtKB-EC"/>
</dbReference>
<keyword evidence="5" id="KW-0808">Transferase</keyword>
<dbReference type="GO" id="GO:0005886">
    <property type="term" value="C:plasma membrane"/>
    <property type="evidence" value="ECO:0007669"/>
    <property type="project" value="TreeGrafter"/>
</dbReference>
<evidence type="ECO:0000313" key="12">
    <source>
        <dbReference type="Proteomes" id="UP000185739"/>
    </source>
</evidence>
<dbReference type="PROSITE" id="PS50885">
    <property type="entry name" value="HAMP"/>
    <property type="match status" value="1"/>
</dbReference>
<dbReference type="InterPro" id="IPR050428">
    <property type="entry name" value="TCS_sensor_his_kinase"/>
</dbReference>
<dbReference type="RefSeq" id="WP_075147522.1">
    <property type="nucleotide sequence ID" value="NZ_CP018839.1"/>
</dbReference>
<dbReference type="Proteomes" id="UP000185739">
    <property type="component" value="Chromosome"/>
</dbReference>
<dbReference type="InterPro" id="IPR005467">
    <property type="entry name" value="His_kinase_dom"/>
</dbReference>
<evidence type="ECO:0000256" key="1">
    <source>
        <dbReference type="ARBA" id="ARBA00000085"/>
    </source>
</evidence>
<evidence type="ECO:0000313" key="11">
    <source>
        <dbReference type="EMBL" id="APR03975.1"/>
    </source>
</evidence>
<comment type="catalytic activity">
    <reaction evidence="1">
        <text>ATP + protein L-histidine = ADP + protein N-phospho-L-histidine.</text>
        <dbReference type="EC" id="2.7.13.3"/>
    </reaction>
</comment>
<keyword evidence="12" id="KW-1185">Reference proteome</keyword>